<evidence type="ECO:0008006" key="3">
    <source>
        <dbReference type="Google" id="ProtNLM"/>
    </source>
</evidence>
<proteinExistence type="predicted"/>
<reference evidence="1 2" key="1">
    <citation type="submission" date="2019-04" db="EMBL/GenBank/DDBJ databases">
        <authorList>
            <person name="Feng G."/>
            <person name="Zhang J."/>
            <person name="Zhu H."/>
        </authorList>
    </citation>
    <scope>NUCLEOTIDE SEQUENCE [LARGE SCALE GENOMIC DNA]</scope>
    <source>
        <strain evidence="1 2">JCM 17223</strain>
    </source>
</reference>
<sequence>MHPYPFGLALAGVAVNTLPAEQTSKELYNGGSELQDELLGEGGVYSTFFRTYDPTTGRFQGIDPLADKYADHSPYSFAFNDPINFNDPTGAEPSHLEDSAFMYGRYVNMRVFDGGGGGEWTGSALGHMMYQQGSTGVNTGYGGMIMGHYENRLKICEAKVRKGVDALGKDISVGSGEFHVVVVKVWVYGEPHTNGNGWLSPASTLNGGIGVATSIVGEMDGNITLSPNVYSGSAQSYRYYRLQSRIVNIPKTSLKSVGKIGGFVTLIIGSLLDAKGVLNYYRNGATDINAVHPAKASFNLVYGLSGIAAGIPGAIGGAGYFFIDTFYPGGMHGALENNARIQQHNRDILGNSFNIYRE</sequence>
<dbReference type="AlphaFoldDB" id="A0A4Z0PGD0"/>
<accession>A0A4Z0PGD0</accession>
<dbReference type="Gene3D" id="2.180.10.10">
    <property type="entry name" value="RHS repeat-associated core"/>
    <property type="match status" value="1"/>
</dbReference>
<dbReference type="RefSeq" id="WP_135499381.1">
    <property type="nucleotide sequence ID" value="NZ_SRLD01000050.1"/>
</dbReference>
<comment type="caution">
    <text evidence="1">The sequence shown here is derived from an EMBL/GenBank/DDBJ whole genome shotgun (WGS) entry which is preliminary data.</text>
</comment>
<dbReference type="NCBIfam" id="TIGR03696">
    <property type="entry name" value="Rhs_assc_core"/>
    <property type="match status" value="1"/>
</dbReference>
<dbReference type="Proteomes" id="UP000297739">
    <property type="component" value="Unassembled WGS sequence"/>
</dbReference>
<gene>
    <name evidence="1" type="ORF">E5J99_18900</name>
</gene>
<organism evidence="1 2">
    <name type="scientific">Hymenobacter elongatus</name>
    <dbReference type="NCBI Taxonomy" id="877208"/>
    <lineage>
        <taxon>Bacteria</taxon>
        <taxon>Pseudomonadati</taxon>
        <taxon>Bacteroidota</taxon>
        <taxon>Cytophagia</taxon>
        <taxon>Cytophagales</taxon>
        <taxon>Hymenobacteraceae</taxon>
        <taxon>Hymenobacter</taxon>
    </lineage>
</organism>
<keyword evidence="2" id="KW-1185">Reference proteome</keyword>
<dbReference type="OrthoDB" id="1005287at2"/>
<name>A0A4Z0PGD0_9BACT</name>
<dbReference type="EMBL" id="SRLD01000050">
    <property type="protein sequence ID" value="TGE13824.1"/>
    <property type="molecule type" value="Genomic_DNA"/>
</dbReference>
<evidence type="ECO:0000313" key="2">
    <source>
        <dbReference type="Proteomes" id="UP000297739"/>
    </source>
</evidence>
<protein>
    <recommendedName>
        <fullName evidence="3">RHS repeat-associated core domain-containing protein</fullName>
    </recommendedName>
</protein>
<evidence type="ECO:0000313" key="1">
    <source>
        <dbReference type="EMBL" id="TGE13824.1"/>
    </source>
</evidence>
<dbReference type="InterPro" id="IPR022385">
    <property type="entry name" value="Rhs_assc_core"/>
</dbReference>